<protein>
    <submittedName>
        <fullName evidence="1">Uncharacterized protein</fullName>
    </submittedName>
</protein>
<evidence type="ECO:0000313" key="1">
    <source>
        <dbReference type="EMBL" id="QHT02960.1"/>
    </source>
</evidence>
<accession>A0A6C0CGJ5</accession>
<organism evidence="1">
    <name type="scientific">viral metagenome</name>
    <dbReference type="NCBI Taxonomy" id="1070528"/>
    <lineage>
        <taxon>unclassified sequences</taxon>
        <taxon>metagenomes</taxon>
        <taxon>organismal metagenomes</taxon>
    </lineage>
</organism>
<name>A0A6C0CGJ5_9ZZZZ</name>
<dbReference type="AlphaFoldDB" id="A0A6C0CGJ5"/>
<proteinExistence type="predicted"/>
<sequence>MEKKIEDLTKDELNAIKAIINNQPLTSALMMKIKKDVNSEYKNVIDIIRLKIKKEKEINMFKKEEMKKYRSFDEKKSKILHKSLPYIKKPLFKPFKSLKSIKNNYDNKASSVKYIDDNKYRSLDEKYKKNISLRSKSLIDSSRNTSITKINYDEDIIEKIILYIDKYFYPGNIIRYLSMLDNRFCDFNETCDYGRFKKDDDYKCGTIHNNIFLYNFLQILDIKCLYLCFHNGKHYISPLNDKGFLSFIQTKSNLPYDNMLNNPNISKIYYENIQLSLNKILKKFENVFFNQETNKLEIPCQLYDLVIKHNMFNYDIEIDSMFEVKLIGINNKNFIASIINNNNHSISVIKLNDKKYFNPSFETGISEKYRIYDYTPLFNNYYYLKKDYFANTEHELNKIDIKTYEDNIKELYNSRFMYGLNKSIYAYTGDNLHLFSNRHQLRKQKKYKIMNGGSNNINLYIPPNKKGFCWYLSIISSIFYADEICTIMLNKSIRYINKSINLLIKYGDELHSIRNETLLNYKKFNKDKTNIINMMIYLNIFVYTSYSTIVKNKFNDITSKKNWKLCLNYLFENEKIINLWNNYLLKFTAIEWQSIK</sequence>
<reference evidence="1" key="1">
    <citation type="journal article" date="2020" name="Nature">
        <title>Giant virus diversity and host interactions through global metagenomics.</title>
        <authorList>
            <person name="Schulz F."/>
            <person name="Roux S."/>
            <person name="Paez-Espino D."/>
            <person name="Jungbluth S."/>
            <person name="Walsh D.A."/>
            <person name="Denef V.J."/>
            <person name="McMahon K.D."/>
            <person name="Konstantinidis K.T."/>
            <person name="Eloe-Fadrosh E.A."/>
            <person name="Kyrpides N.C."/>
            <person name="Woyke T."/>
        </authorList>
    </citation>
    <scope>NUCLEOTIDE SEQUENCE</scope>
    <source>
        <strain evidence="1">GVMAG-M-3300020727-4</strain>
    </source>
</reference>
<dbReference type="EMBL" id="MN739403">
    <property type="protein sequence ID" value="QHT02960.1"/>
    <property type="molecule type" value="Genomic_DNA"/>
</dbReference>